<name>A0AA87ZI78_FICCA</name>
<sequence>MAEENQATESTTTTTGPTKRKLGKRNNPKTKKKPRKASHFPDGVGDLKPKKFDRKMKKLFRKRARDYNSDDDELDSKKEENDQIGGDSSSEEKEEEEQEVNKDFEFSDGDGDEGGEIQPGITKFTEGCRAFRMAFKSIIKKAVNDDPLGPVLSAHKKLVAEKLAEEEAERKVKREARKEKHLVGEKGHVKPEKYLDSHEKFLIGVATKGVWFYLCIGGVSVVKLFNAVLTSVVQNALQVNKAQHTQKGLNPSSFKDEKAIRKRRKEVFFSELGKTPSATVKVQASSSGQADDEGPAWAPLRDNYMLSNSKLKDWDKMPDTAVTDDVGNVSDDSSSDDY</sequence>
<dbReference type="EMBL" id="BTGU01000002">
    <property type="protein sequence ID" value="GMN27556.1"/>
    <property type="molecule type" value="Genomic_DNA"/>
</dbReference>
<dbReference type="Proteomes" id="UP001187192">
    <property type="component" value="Unassembled WGS sequence"/>
</dbReference>
<organism evidence="3 4">
    <name type="scientific">Ficus carica</name>
    <name type="common">Common fig</name>
    <dbReference type="NCBI Taxonomy" id="3494"/>
    <lineage>
        <taxon>Eukaryota</taxon>
        <taxon>Viridiplantae</taxon>
        <taxon>Streptophyta</taxon>
        <taxon>Embryophyta</taxon>
        <taxon>Tracheophyta</taxon>
        <taxon>Spermatophyta</taxon>
        <taxon>Magnoliopsida</taxon>
        <taxon>eudicotyledons</taxon>
        <taxon>Gunneridae</taxon>
        <taxon>Pentapetalae</taxon>
        <taxon>rosids</taxon>
        <taxon>fabids</taxon>
        <taxon>Rosales</taxon>
        <taxon>Moraceae</taxon>
        <taxon>Ficeae</taxon>
        <taxon>Ficus</taxon>
    </lineage>
</organism>
<proteinExistence type="inferred from homology"/>
<comment type="similarity">
    <text evidence="1">Belongs to the RRP15 family.</text>
</comment>
<feature type="region of interest" description="Disordered" evidence="2">
    <location>
        <begin position="280"/>
        <end position="299"/>
    </location>
</feature>
<feature type="compositionally biased region" description="Acidic residues" evidence="2">
    <location>
        <begin position="106"/>
        <end position="115"/>
    </location>
</feature>
<gene>
    <name evidence="3" type="ORF">TIFTF001_001708</name>
</gene>
<evidence type="ECO:0000313" key="4">
    <source>
        <dbReference type="Proteomes" id="UP001187192"/>
    </source>
</evidence>
<dbReference type="GO" id="GO:0030687">
    <property type="term" value="C:preribosome, large subunit precursor"/>
    <property type="evidence" value="ECO:0007669"/>
    <property type="project" value="TreeGrafter"/>
</dbReference>
<dbReference type="GO" id="GO:0000470">
    <property type="term" value="P:maturation of LSU-rRNA"/>
    <property type="evidence" value="ECO:0007669"/>
    <property type="project" value="TreeGrafter"/>
</dbReference>
<feature type="region of interest" description="Disordered" evidence="2">
    <location>
        <begin position="1"/>
        <end position="119"/>
    </location>
</feature>
<comment type="caution">
    <text evidence="3">The sequence shown here is derived from an EMBL/GenBank/DDBJ whole genome shotgun (WGS) entry which is preliminary data.</text>
</comment>
<dbReference type="Pfam" id="PF07890">
    <property type="entry name" value="Rrp15p"/>
    <property type="match status" value="1"/>
</dbReference>
<evidence type="ECO:0000256" key="1">
    <source>
        <dbReference type="ARBA" id="ARBA00007462"/>
    </source>
</evidence>
<evidence type="ECO:0008006" key="5">
    <source>
        <dbReference type="Google" id="ProtNLM"/>
    </source>
</evidence>
<dbReference type="Gramene" id="FCD_00014150-RA">
    <property type="protein sequence ID" value="FCD_00014150-RA:cds"/>
    <property type="gene ID" value="FCD_00014150"/>
</dbReference>
<evidence type="ECO:0000256" key="2">
    <source>
        <dbReference type="SAM" id="MobiDB-lite"/>
    </source>
</evidence>
<feature type="region of interest" description="Disordered" evidence="2">
    <location>
        <begin position="315"/>
        <end position="338"/>
    </location>
</feature>
<dbReference type="GO" id="GO:0000460">
    <property type="term" value="P:maturation of 5.8S rRNA"/>
    <property type="evidence" value="ECO:0007669"/>
    <property type="project" value="TreeGrafter"/>
</dbReference>
<dbReference type="AlphaFoldDB" id="A0AA87ZI78"/>
<evidence type="ECO:0000313" key="3">
    <source>
        <dbReference type="EMBL" id="GMN27556.1"/>
    </source>
</evidence>
<dbReference type="InterPro" id="IPR012459">
    <property type="entry name" value="Rrp15"/>
</dbReference>
<dbReference type="PANTHER" id="PTHR13245">
    <property type="entry name" value="RRP15-LIKE PROTEIN"/>
    <property type="match status" value="1"/>
</dbReference>
<feature type="compositionally biased region" description="Polar residues" evidence="2">
    <location>
        <begin position="280"/>
        <end position="289"/>
    </location>
</feature>
<reference evidence="3" key="1">
    <citation type="submission" date="2023-07" db="EMBL/GenBank/DDBJ databases">
        <title>draft genome sequence of fig (Ficus carica).</title>
        <authorList>
            <person name="Takahashi T."/>
            <person name="Nishimura K."/>
        </authorList>
    </citation>
    <scope>NUCLEOTIDE SEQUENCE</scope>
</reference>
<feature type="compositionally biased region" description="Basic residues" evidence="2">
    <location>
        <begin position="51"/>
        <end position="64"/>
    </location>
</feature>
<feature type="compositionally biased region" description="Low complexity" evidence="2">
    <location>
        <begin position="8"/>
        <end position="17"/>
    </location>
</feature>
<keyword evidence="4" id="KW-1185">Reference proteome</keyword>
<protein>
    <recommendedName>
        <fullName evidence="5">RRP15-like protein</fullName>
    </recommendedName>
</protein>
<dbReference type="PANTHER" id="PTHR13245:SF14">
    <property type="entry name" value="RRP15-LIKE PROTEIN"/>
    <property type="match status" value="1"/>
</dbReference>
<accession>A0AA87ZI78</accession>
<feature type="compositionally biased region" description="Basic residues" evidence="2">
    <location>
        <begin position="18"/>
        <end position="38"/>
    </location>
</feature>